<reference evidence="6 7" key="1">
    <citation type="submission" date="2020-08" db="EMBL/GenBank/DDBJ databases">
        <title>Sequencing the genomes of 1000 actinobacteria strains.</title>
        <authorList>
            <person name="Klenk H.-P."/>
        </authorList>
    </citation>
    <scope>NUCLEOTIDE SEQUENCE [LARGE SCALE GENOMIC DNA]</scope>
    <source>
        <strain evidence="6 7">DSM 17294</strain>
    </source>
</reference>
<feature type="binding site" evidence="4">
    <location>
        <position position="328"/>
    </location>
    <ligand>
        <name>S-adenosyl-L-methionine</name>
        <dbReference type="ChEBI" id="CHEBI:59789"/>
    </ligand>
</feature>
<dbReference type="CDD" id="cd02440">
    <property type="entry name" value="AdoMet_MTases"/>
    <property type="match status" value="1"/>
</dbReference>
<keyword evidence="1 4" id="KW-0489">Methyltransferase</keyword>
<organism evidence="6 7">
    <name type="scientific">Kribbella solani</name>
    <dbReference type="NCBI Taxonomy" id="236067"/>
    <lineage>
        <taxon>Bacteria</taxon>
        <taxon>Bacillati</taxon>
        <taxon>Actinomycetota</taxon>
        <taxon>Actinomycetes</taxon>
        <taxon>Propionibacteriales</taxon>
        <taxon>Kribbellaceae</taxon>
        <taxon>Kribbella</taxon>
    </lineage>
</organism>
<name>A0A841DM01_9ACTN</name>
<dbReference type="InterPro" id="IPR010280">
    <property type="entry name" value="U5_MeTrfase_fam"/>
</dbReference>
<dbReference type="GO" id="GO:0070041">
    <property type="term" value="F:rRNA (uridine-C5-)-methyltransferase activity"/>
    <property type="evidence" value="ECO:0007669"/>
    <property type="project" value="TreeGrafter"/>
</dbReference>
<dbReference type="Gene3D" id="2.40.50.140">
    <property type="entry name" value="Nucleic acid-binding proteins"/>
    <property type="match status" value="1"/>
</dbReference>
<evidence type="ECO:0000256" key="3">
    <source>
        <dbReference type="ARBA" id="ARBA00022691"/>
    </source>
</evidence>
<dbReference type="Proteomes" id="UP000558997">
    <property type="component" value="Unassembled WGS sequence"/>
</dbReference>
<evidence type="ECO:0000313" key="7">
    <source>
        <dbReference type="Proteomes" id="UP000558997"/>
    </source>
</evidence>
<gene>
    <name evidence="6" type="ORF">HDA44_002070</name>
</gene>
<keyword evidence="7" id="KW-1185">Reference proteome</keyword>
<comment type="caution">
    <text evidence="6">The sequence shown here is derived from an EMBL/GenBank/DDBJ whole genome shotgun (WGS) entry which is preliminary data.</text>
</comment>
<evidence type="ECO:0000256" key="1">
    <source>
        <dbReference type="ARBA" id="ARBA00022603"/>
    </source>
</evidence>
<feature type="binding site" evidence="4">
    <location>
        <position position="231"/>
    </location>
    <ligand>
        <name>S-adenosyl-L-methionine</name>
        <dbReference type="ChEBI" id="CHEBI:59789"/>
    </ligand>
</feature>
<dbReference type="Pfam" id="PF01938">
    <property type="entry name" value="TRAM"/>
    <property type="match status" value="1"/>
</dbReference>
<proteinExistence type="inferred from homology"/>
<keyword evidence="2 4" id="KW-0808">Transferase</keyword>
<evidence type="ECO:0000259" key="5">
    <source>
        <dbReference type="PROSITE" id="PS50926"/>
    </source>
</evidence>
<dbReference type="PANTHER" id="PTHR11061">
    <property type="entry name" value="RNA M5U METHYLTRANSFERASE"/>
    <property type="match status" value="1"/>
</dbReference>
<feature type="binding site" evidence="4">
    <location>
        <position position="260"/>
    </location>
    <ligand>
        <name>S-adenosyl-L-methionine</name>
        <dbReference type="ChEBI" id="CHEBI:59789"/>
    </ligand>
</feature>
<protein>
    <submittedName>
        <fullName evidence="6">tRNA/tmRNA/rRNA uracil-C5-methylase (TrmA/RlmC/RlmD family)</fullName>
    </submittedName>
</protein>
<comment type="similarity">
    <text evidence="4">Belongs to the class I-like SAM-binding methyltransferase superfamily. RNA M5U methyltransferase family.</text>
</comment>
<dbReference type="Pfam" id="PF05958">
    <property type="entry name" value="tRNA_U5-meth_tr"/>
    <property type="match status" value="1"/>
</dbReference>
<dbReference type="PROSITE" id="PS50926">
    <property type="entry name" value="TRAM"/>
    <property type="match status" value="1"/>
</dbReference>
<dbReference type="Gene3D" id="2.40.50.1070">
    <property type="match status" value="1"/>
</dbReference>
<dbReference type="EMBL" id="JACHNF010000001">
    <property type="protein sequence ID" value="MBB5978729.1"/>
    <property type="molecule type" value="Genomic_DNA"/>
</dbReference>
<dbReference type="Gene3D" id="3.40.50.150">
    <property type="entry name" value="Vaccinia Virus protein VP39"/>
    <property type="match status" value="2"/>
</dbReference>
<keyword evidence="3 4" id="KW-0949">S-adenosyl-L-methionine</keyword>
<dbReference type="InterPro" id="IPR002792">
    <property type="entry name" value="TRAM_dom"/>
</dbReference>
<dbReference type="PROSITE" id="PS51687">
    <property type="entry name" value="SAM_MT_RNA_M5U"/>
    <property type="match status" value="1"/>
</dbReference>
<feature type="binding site" evidence="4">
    <location>
        <position position="281"/>
    </location>
    <ligand>
        <name>S-adenosyl-L-methionine</name>
        <dbReference type="ChEBI" id="CHEBI:59789"/>
    </ligand>
</feature>
<dbReference type="SUPFAM" id="SSF50249">
    <property type="entry name" value="Nucleic acid-binding proteins"/>
    <property type="match status" value="1"/>
</dbReference>
<dbReference type="AlphaFoldDB" id="A0A841DM01"/>
<dbReference type="SUPFAM" id="SSF53335">
    <property type="entry name" value="S-adenosyl-L-methionine-dependent methyltransferases"/>
    <property type="match status" value="1"/>
</dbReference>
<feature type="domain" description="TRAM" evidence="5">
    <location>
        <begin position="15"/>
        <end position="73"/>
    </location>
</feature>
<evidence type="ECO:0000313" key="6">
    <source>
        <dbReference type="EMBL" id="MBB5978729.1"/>
    </source>
</evidence>
<dbReference type="GO" id="GO:0070475">
    <property type="term" value="P:rRNA base methylation"/>
    <property type="evidence" value="ECO:0007669"/>
    <property type="project" value="TreeGrafter"/>
</dbReference>
<evidence type="ECO:0000256" key="4">
    <source>
        <dbReference type="PROSITE-ProRule" id="PRU01024"/>
    </source>
</evidence>
<dbReference type="RefSeq" id="WP_184833277.1">
    <property type="nucleotide sequence ID" value="NZ_BAAAVN010000001.1"/>
</dbReference>
<dbReference type="InterPro" id="IPR029063">
    <property type="entry name" value="SAM-dependent_MTases_sf"/>
</dbReference>
<dbReference type="PANTHER" id="PTHR11061:SF30">
    <property type="entry name" value="TRNA (URACIL(54)-C(5))-METHYLTRANSFERASE"/>
    <property type="match status" value="1"/>
</dbReference>
<feature type="active site" description="Nucleophile" evidence="4">
    <location>
        <position position="355"/>
    </location>
</feature>
<evidence type="ECO:0000256" key="2">
    <source>
        <dbReference type="ARBA" id="ARBA00022679"/>
    </source>
</evidence>
<sequence length="405" mass="43293">MTGDNGVSNGDSHDESLVGTVVELEVGPVAHGGHCVARHEGQVVFVRHALPGELVHARITEQTAKYLRADAVQVLTPSPQRIDPPCPYAGPGLCGGCDFQHANIVEQRRLKATVVSDTLRRIGGIERTIVMESPGDDGLGWRTRMRYAVVDGRPGMYAHRSHDLVPIDRCLIAHPGTPDVLSTQWPGVSSVQAVVSSEGKTAIQTDQEAGERLVEVVRERRFLVEAGGFWQVHPAAPETLVDAVLSGLEPVAGETALDLYCGVGLFAAFLAEAGCPVLAIEGDKDAVRNARRNLHDLDGVTLENGDVDRVLNTAAGHGLEHVDLVVLDPPRTGAGKDVVRRIAALSPRRIAYVACDPAALARDLKTFGRLGYGIASLRAFDLFGMTHHIECVAILEPVDSSPVDS</sequence>
<accession>A0A841DM01</accession>
<dbReference type="InterPro" id="IPR012340">
    <property type="entry name" value="NA-bd_OB-fold"/>
</dbReference>